<sequence length="61" mass="7119">MHLMFTLDANGRRRYTVKKVVNGEVTVSAHPARYSPDDTHSRERVILKRRFGMLPYQTEGE</sequence>
<keyword evidence="5 9" id="KW-0687">Ribonucleoprotein</keyword>
<dbReference type="GO" id="GO:1904874">
    <property type="term" value="P:positive regulation of telomerase RNA localization to Cajal body"/>
    <property type="evidence" value="ECO:0007669"/>
    <property type="project" value="TreeGrafter"/>
</dbReference>
<dbReference type="GO" id="GO:0031118">
    <property type="term" value="P:rRNA pseudouridine synthesis"/>
    <property type="evidence" value="ECO:0007669"/>
    <property type="project" value="TreeGrafter"/>
</dbReference>
<evidence type="ECO:0000256" key="2">
    <source>
        <dbReference type="ARBA" id="ARBA00021838"/>
    </source>
</evidence>
<evidence type="ECO:0000256" key="3">
    <source>
        <dbReference type="ARBA" id="ARBA00022517"/>
    </source>
</evidence>
<dbReference type="GO" id="GO:0070034">
    <property type="term" value="F:telomerase RNA binding"/>
    <property type="evidence" value="ECO:0007669"/>
    <property type="project" value="TreeGrafter"/>
</dbReference>
<dbReference type="SUPFAM" id="SSF144210">
    <property type="entry name" value="Nop10-like SnoRNP"/>
    <property type="match status" value="1"/>
</dbReference>
<dbReference type="AlphaFoldDB" id="A0A9P4SGB0"/>
<proteinExistence type="inferred from homology"/>
<dbReference type="PANTHER" id="PTHR13305:SF0">
    <property type="entry name" value="H_ACA RIBONUCLEOPROTEIN COMPLEX SUBUNIT 3"/>
    <property type="match status" value="1"/>
</dbReference>
<evidence type="ECO:0000256" key="8">
    <source>
        <dbReference type="ARBA" id="ARBA00032266"/>
    </source>
</evidence>
<dbReference type="EMBL" id="MU006091">
    <property type="protein sequence ID" value="KAF2841252.1"/>
    <property type="molecule type" value="Genomic_DNA"/>
</dbReference>
<comment type="caution">
    <text evidence="9">The sequence shown here is derived from an EMBL/GenBank/DDBJ whole genome shotgun (WGS) entry which is preliminary data.</text>
</comment>
<accession>A0A9P4SGB0</accession>
<evidence type="ECO:0000256" key="6">
    <source>
        <dbReference type="ARBA" id="ARBA00030185"/>
    </source>
</evidence>
<evidence type="ECO:0000313" key="9">
    <source>
        <dbReference type="EMBL" id="KAF2841252.1"/>
    </source>
</evidence>
<dbReference type="Gene3D" id="4.10.80.300">
    <property type="match status" value="1"/>
</dbReference>
<name>A0A9P4SGB0_9PEZI</name>
<keyword evidence="10" id="KW-1185">Reference proteome</keyword>
<gene>
    <name evidence="9" type="ORF">M501DRAFT_929272</name>
</gene>
<keyword evidence="3" id="KW-0690">Ribosome biogenesis</keyword>
<dbReference type="InterPro" id="IPR036756">
    <property type="entry name" value="H/ACA_rnp_Nop10_sf"/>
</dbReference>
<reference evidence="9" key="1">
    <citation type="journal article" date="2020" name="Stud. Mycol.">
        <title>101 Dothideomycetes genomes: a test case for predicting lifestyles and emergence of pathogens.</title>
        <authorList>
            <person name="Haridas S."/>
            <person name="Albert R."/>
            <person name="Binder M."/>
            <person name="Bloem J."/>
            <person name="Labutti K."/>
            <person name="Salamov A."/>
            <person name="Andreopoulos B."/>
            <person name="Baker S."/>
            <person name="Barry K."/>
            <person name="Bills G."/>
            <person name="Bluhm B."/>
            <person name="Cannon C."/>
            <person name="Castanera R."/>
            <person name="Culley D."/>
            <person name="Daum C."/>
            <person name="Ezra D."/>
            <person name="Gonzalez J."/>
            <person name="Henrissat B."/>
            <person name="Kuo A."/>
            <person name="Liang C."/>
            <person name="Lipzen A."/>
            <person name="Lutzoni F."/>
            <person name="Magnuson J."/>
            <person name="Mondo S."/>
            <person name="Nolan M."/>
            <person name="Ohm R."/>
            <person name="Pangilinan J."/>
            <person name="Park H.-J."/>
            <person name="Ramirez L."/>
            <person name="Alfaro M."/>
            <person name="Sun H."/>
            <person name="Tritt A."/>
            <person name="Yoshinaga Y."/>
            <person name="Zwiers L.-H."/>
            <person name="Turgeon B."/>
            <person name="Goodwin S."/>
            <person name="Spatafora J."/>
            <person name="Crous P."/>
            <person name="Grigoriev I."/>
        </authorList>
    </citation>
    <scope>NUCLEOTIDE SEQUENCE</scope>
    <source>
        <strain evidence="9">CBS 101060</strain>
    </source>
</reference>
<dbReference type="GO" id="GO:0030515">
    <property type="term" value="F:snoRNA binding"/>
    <property type="evidence" value="ECO:0007669"/>
    <property type="project" value="InterPro"/>
</dbReference>
<dbReference type="InterPro" id="IPR007264">
    <property type="entry name" value="H/ACA_rnp_Nop10"/>
</dbReference>
<organism evidence="9 10">
    <name type="scientific">Patellaria atrata CBS 101060</name>
    <dbReference type="NCBI Taxonomy" id="1346257"/>
    <lineage>
        <taxon>Eukaryota</taxon>
        <taxon>Fungi</taxon>
        <taxon>Dikarya</taxon>
        <taxon>Ascomycota</taxon>
        <taxon>Pezizomycotina</taxon>
        <taxon>Dothideomycetes</taxon>
        <taxon>Dothideomycetes incertae sedis</taxon>
        <taxon>Patellariales</taxon>
        <taxon>Patellariaceae</taxon>
        <taxon>Patellaria</taxon>
    </lineage>
</organism>
<dbReference type="OrthoDB" id="13807at2759"/>
<dbReference type="GO" id="GO:0031120">
    <property type="term" value="P:snRNA pseudouridine synthesis"/>
    <property type="evidence" value="ECO:0007669"/>
    <property type="project" value="TreeGrafter"/>
</dbReference>
<evidence type="ECO:0000256" key="1">
    <source>
        <dbReference type="ARBA" id="ARBA00009462"/>
    </source>
</evidence>
<evidence type="ECO:0000256" key="7">
    <source>
        <dbReference type="ARBA" id="ARBA00031779"/>
    </source>
</evidence>
<protein>
    <recommendedName>
        <fullName evidence="2">H/ACA ribonucleoprotein complex subunit NOP10</fullName>
    </recommendedName>
    <alternativeName>
        <fullName evidence="6">Nucleolar protein 10</fullName>
    </alternativeName>
    <alternativeName>
        <fullName evidence="7">Nucleolar protein family A member 3</fullName>
    </alternativeName>
    <alternativeName>
        <fullName evidence="8">snoRNP protein NOP10</fullName>
    </alternativeName>
</protein>
<dbReference type="Pfam" id="PF04135">
    <property type="entry name" value="Nop10p"/>
    <property type="match status" value="1"/>
</dbReference>
<evidence type="ECO:0000256" key="5">
    <source>
        <dbReference type="ARBA" id="ARBA00023274"/>
    </source>
</evidence>
<dbReference type="PANTHER" id="PTHR13305">
    <property type="entry name" value="RIBOSOME BIOGENESIS PROTEIN NOP10"/>
    <property type="match status" value="1"/>
</dbReference>
<evidence type="ECO:0000256" key="4">
    <source>
        <dbReference type="ARBA" id="ARBA00022552"/>
    </source>
</evidence>
<keyword evidence="4" id="KW-0698">rRNA processing</keyword>
<evidence type="ECO:0000313" key="10">
    <source>
        <dbReference type="Proteomes" id="UP000799429"/>
    </source>
</evidence>
<dbReference type="Proteomes" id="UP000799429">
    <property type="component" value="Unassembled WGS sequence"/>
</dbReference>
<comment type="similarity">
    <text evidence="1">Belongs to the NOP10 family.</text>
</comment>
<dbReference type="GO" id="GO:0031429">
    <property type="term" value="C:box H/ACA snoRNP complex"/>
    <property type="evidence" value="ECO:0007669"/>
    <property type="project" value="TreeGrafter"/>
</dbReference>